<dbReference type="InterPro" id="IPR020988">
    <property type="entry name" value="Pept_U32_collagenase"/>
</dbReference>
<feature type="domain" description="Peptidase U32 collagenase" evidence="2">
    <location>
        <begin position="388"/>
        <end position="499"/>
    </location>
</feature>
<reference evidence="3" key="1">
    <citation type="journal article" date="2021" name="PeerJ">
        <title>Extensive microbial diversity within the chicken gut microbiome revealed by metagenomics and culture.</title>
        <authorList>
            <person name="Gilroy R."/>
            <person name="Ravi A."/>
            <person name="Getino M."/>
            <person name="Pursley I."/>
            <person name="Horton D.L."/>
            <person name="Alikhan N.F."/>
            <person name="Baker D."/>
            <person name="Gharbi K."/>
            <person name="Hall N."/>
            <person name="Watson M."/>
            <person name="Adriaenssens E.M."/>
            <person name="Foster-Nyarko E."/>
            <person name="Jarju S."/>
            <person name="Secka A."/>
            <person name="Antonio M."/>
            <person name="Oren A."/>
            <person name="Chaudhuri R.R."/>
            <person name="La Ragione R."/>
            <person name="Hildebrand F."/>
            <person name="Pallen M.J."/>
        </authorList>
    </citation>
    <scope>NUCLEOTIDE SEQUENCE</scope>
    <source>
        <strain evidence="3">ChiGjej1B1-1692</strain>
    </source>
</reference>
<dbReference type="Proteomes" id="UP000823894">
    <property type="component" value="Unassembled WGS sequence"/>
</dbReference>
<proteinExistence type="predicted"/>
<name>A0A9D2NWB5_9FIRM</name>
<organism evidence="3 4">
    <name type="scientific">Candidatus Mediterraneibacter faecigallinarum</name>
    <dbReference type="NCBI Taxonomy" id="2838669"/>
    <lineage>
        <taxon>Bacteria</taxon>
        <taxon>Bacillati</taxon>
        <taxon>Bacillota</taxon>
        <taxon>Clostridia</taxon>
        <taxon>Lachnospirales</taxon>
        <taxon>Lachnospiraceae</taxon>
        <taxon>Mediterraneibacter</taxon>
    </lineage>
</organism>
<sequence length="833" mass="93490">MTGDIGNRKISREIEILAPAGSYDCFRAAVCAGADAVYAGGPRFGARAYADNFSEEELRQAVREAHLHGCRFYLTVNTLLKDEEMDGLYEYLAPLYEEGLDAVIVQDIGVFDAVRTWFPEMDLHASTQMTVTNVEGARFLEKRGARRVVPARELSLEEVRRIHDGTNLEVECFVHGALCYCYSGQCLLSSILGGRSGNRGQCAQPCRLPYTTDGKKRHYLSLKDICTLELIPELVEAGIDSFKIEGRMKGPEYVAAVTAMYRKYTELYLSSGRESFSVRAEDREMLMDLYNRGGSHTGYYQRHNGRDMLALDRPNHEGVDAVRMTEQRGREVRGTALTELHKGDVIRTGGGKENYTLGSPVKKGGSVSFLAPKGVRFGSGTVFRRIRNEQLLKALDERYVFAKKQEKIHGFLSLYPSCPAVLTVICGDVSFTAESEECVSEAQKRPLEEEDVRSRIMKTGNSPFCFETLEISMDEAVFLPLQQLNSLRRTALEGLEEALADVHRRSLREKTELPADLKSGSGTADEEGDAAAGHSEGAQAAAEADVRKNAGKQKGSVLFSVLTEKEEQLEALADWMQRKSGIVQRIYPECCMTKDFFRNGRLKEFFQKLREDGIEVFPAMPHIFRQKAADWAEREYDALCSFPMDGLLIRNYDTFQFLREHGFDKPVILDHNLYVFNRHGKGFWKNEGVPEFTAPLELNAGELDRLGIGDAEMIVYGRIPVMISAQCIVNTVSGCAGKSGTTVLTDRYRKQFPVRNCCEFCYNVIYNSAPLYLGTQTERVRALGPKRLRLQFSAESGEEVKEMLELTEQAFMSEQGIVPEFAYTQGHFKRGII</sequence>
<dbReference type="PROSITE" id="PS01276">
    <property type="entry name" value="PEPTIDASE_U32"/>
    <property type="match status" value="1"/>
</dbReference>
<dbReference type="PANTHER" id="PTHR30217:SF10">
    <property type="entry name" value="23S RRNA 5-HYDROXYCYTIDINE C2501 SYNTHASE"/>
    <property type="match status" value="1"/>
</dbReference>
<dbReference type="Pfam" id="PF01136">
    <property type="entry name" value="Peptidase_U32"/>
    <property type="match status" value="1"/>
</dbReference>
<dbReference type="PANTHER" id="PTHR30217">
    <property type="entry name" value="PEPTIDASE U32 FAMILY"/>
    <property type="match status" value="1"/>
</dbReference>
<protein>
    <submittedName>
        <fullName evidence="3">U32 family peptidase</fullName>
    </submittedName>
</protein>
<feature type="compositionally biased region" description="Low complexity" evidence="1">
    <location>
        <begin position="530"/>
        <end position="543"/>
    </location>
</feature>
<evidence type="ECO:0000313" key="3">
    <source>
        <dbReference type="EMBL" id="HJC38726.1"/>
    </source>
</evidence>
<feature type="region of interest" description="Disordered" evidence="1">
    <location>
        <begin position="510"/>
        <end position="546"/>
    </location>
</feature>
<dbReference type="Pfam" id="PF12392">
    <property type="entry name" value="DUF3656"/>
    <property type="match status" value="1"/>
</dbReference>
<dbReference type="AlphaFoldDB" id="A0A9D2NWB5"/>
<gene>
    <name evidence="3" type="ORF">H9757_06660</name>
</gene>
<evidence type="ECO:0000313" key="4">
    <source>
        <dbReference type="Proteomes" id="UP000823894"/>
    </source>
</evidence>
<accession>A0A9D2NWB5</accession>
<dbReference type="InterPro" id="IPR051454">
    <property type="entry name" value="RNA/ubiquinone_mod_enzymes"/>
</dbReference>
<reference evidence="3" key="2">
    <citation type="submission" date="2021-04" db="EMBL/GenBank/DDBJ databases">
        <authorList>
            <person name="Gilroy R."/>
        </authorList>
    </citation>
    <scope>NUCLEOTIDE SEQUENCE</scope>
    <source>
        <strain evidence="3">ChiGjej1B1-1692</strain>
    </source>
</reference>
<evidence type="ECO:0000259" key="2">
    <source>
        <dbReference type="Pfam" id="PF12392"/>
    </source>
</evidence>
<dbReference type="EMBL" id="DWWK01000094">
    <property type="protein sequence ID" value="HJC38726.1"/>
    <property type="molecule type" value="Genomic_DNA"/>
</dbReference>
<comment type="caution">
    <text evidence="3">The sequence shown here is derived from an EMBL/GenBank/DDBJ whole genome shotgun (WGS) entry which is preliminary data.</text>
</comment>
<evidence type="ECO:0000256" key="1">
    <source>
        <dbReference type="SAM" id="MobiDB-lite"/>
    </source>
</evidence>
<dbReference type="InterPro" id="IPR001539">
    <property type="entry name" value="Peptidase_U32"/>
</dbReference>